<dbReference type="InterPro" id="IPR036420">
    <property type="entry name" value="BRCT_dom_sf"/>
</dbReference>
<dbReference type="GO" id="GO:0006281">
    <property type="term" value="P:DNA repair"/>
    <property type="evidence" value="ECO:0007669"/>
    <property type="project" value="UniProtKB-KW"/>
</dbReference>
<evidence type="ECO:0000256" key="15">
    <source>
        <dbReference type="HAMAP-Rule" id="MF_01588"/>
    </source>
</evidence>
<dbReference type="GO" id="GO:0003677">
    <property type="term" value="F:DNA binding"/>
    <property type="evidence" value="ECO:0007669"/>
    <property type="project" value="InterPro"/>
</dbReference>
<dbReference type="Pfam" id="PF14520">
    <property type="entry name" value="HHH_5"/>
    <property type="match status" value="1"/>
</dbReference>
<dbReference type="FunFam" id="1.10.287.610:FF:000002">
    <property type="entry name" value="DNA ligase"/>
    <property type="match status" value="1"/>
</dbReference>
<evidence type="ECO:0000256" key="7">
    <source>
        <dbReference type="ARBA" id="ARBA00022763"/>
    </source>
</evidence>
<keyword evidence="19" id="KW-1185">Reference proteome</keyword>
<dbReference type="FunFam" id="2.40.50.140:FF:000012">
    <property type="entry name" value="DNA ligase"/>
    <property type="match status" value="1"/>
</dbReference>
<evidence type="ECO:0000256" key="6">
    <source>
        <dbReference type="ARBA" id="ARBA00022723"/>
    </source>
</evidence>
<dbReference type="InterPro" id="IPR012340">
    <property type="entry name" value="NA-bd_OB-fold"/>
</dbReference>
<dbReference type="PROSITE" id="PS01055">
    <property type="entry name" value="DNA_LIGASE_N1"/>
    <property type="match status" value="1"/>
</dbReference>
<keyword evidence="9 15" id="KW-0460">Magnesium</keyword>
<keyword evidence="4 15" id="KW-0436">Ligase</keyword>
<dbReference type="Gene3D" id="6.20.10.30">
    <property type="match status" value="1"/>
</dbReference>
<evidence type="ECO:0000256" key="10">
    <source>
        <dbReference type="ARBA" id="ARBA00023027"/>
    </source>
</evidence>
<dbReference type="Gene3D" id="1.10.287.610">
    <property type="entry name" value="Helix hairpin bin"/>
    <property type="match status" value="1"/>
</dbReference>
<keyword evidence="11 15" id="KW-0234">DNA repair</keyword>
<comment type="cofactor">
    <cofactor evidence="15">
        <name>Mg(2+)</name>
        <dbReference type="ChEBI" id="CHEBI:18420"/>
    </cofactor>
    <cofactor evidence="15">
        <name>Mn(2+)</name>
        <dbReference type="ChEBI" id="CHEBI:29035"/>
    </cofactor>
</comment>
<dbReference type="PANTHER" id="PTHR23389">
    <property type="entry name" value="CHROMOSOME TRANSMISSION FIDELITY FACTOR 18"/>
    <property type="match status" value="1"/>
</dbReference>
<keyword evidence="6 15" id="KW-0479">Metal-binding</keyword>
<dbReference type="InterPro" id="IPR018239">
    <property type="entry name" value="DNA_ligase_AS"/>
</dbReference>
<dbReference type="Gene3D" id="2.40.50.140">
    <property type="entry name" value="Nucleic acid-binding proteins"/>
    <property type="match status" value="1"/>
</dbReference>
<protein>
    <recommendedName>
        <fullName evidence="3 15">DNA ligase</fullName>
        <ecNumber evidence="2 15">6.5.1.2</ecNumber>
    </recommendedName>
    <alternativeName>
        <fullName evidence="15">Polydeoxyribonucleotide synthase [NAD(+)]</fullName>
    </alternativeName>
</protein>
<dbReference type="AlphaFoldDB" id="A0A5C0AV83"/>
<evidence type="ECO:0000256" key="3">
    <source>
        <dbReference type="ARBA" id="ARBA00013308"/>
    </source>
</evidence>
<feature type="binding site" evidence="15">
    <location>
        <position position="322"/>
    </location>
    <ligand>
        <name>NAD(+)</name>
        <dbReference type="ChEBI" id="CHEBI:57540"/>
    </ligand>
</feature>
<evidence type="ECO:0000256" key="11">
    <source>
        <dbReference type="ARBA" id="ARBA00023204"/>
    </source>
</evidence>
<dbReference type="InterPro" id="IPR041663">
    <property type="entry name" value="DisA/LigA_HHH"/>
</dbReference>
<dbReference type="Gene3D" id="3.40.50.10190">
    <property type="entry name" value="BRCT domain"/>
    <property type="match status" value="1"/>
</dbReference>
<evidence type="ECO:0000256" key="13">
    <source>
        <dbReference type="ARBA" id="ARBA00034005"/>
    </source>
</evidence>
<sequence length="683" mass="73448">MTDLPAGQDAETLARTRVTALREDIEAHNHRYHVLDAPIISDVEYDKLFRELQALEAEFPLLADPDSPTQRVGAAPLAQFDVVRHRVPMLSLGNGFEDADVESFDARVRDGLDRDSVDYACELKFDGLAISLRYENGRFVQAATRGDGEAGEDVTANIRTLRGIPLKLRGEAPAVLEVRGEVLLFREDFAKLNAAQGERGEKVFINPRNAAAGSLRQLDPRITARRPLRFFAYGWGEIEGQVPHTTHSAMMGWLEALGFPVNGERKVVTGAQGLLEFYRDIQTRRPDLAYDIDGVVYKVDSLAAQRTLGFVSRAPRFALAHKFPAEEATTELLRIEFQVGRTGAITPVARLAPVFVGGVTVTNATLHNEGEIHRKDVRAGDTVVVRRAGDVIPEVVAPVLEKRPDGAVPFVMISQCPVCGSAVEKPEGEIIARCTGGLFCAAQRKQAVLHAVQRRALDIEGLGEKLIDQLVDTDRVKTLADLFTLNAETLAELPRMGAKSAENVVAAIQAARTPPLGRFLFSLGIRHVGESTARDLAKRLGSLQAVMDASEATLLEVPDVGPIVAASIHRFFAEAHNREVVQALLDNGVTPGQETVAASGGGAQGVLAGKTLVLTGSLPTLSRDQAAELIQGAGGKVSGSVSKKTHYVVAGEDAGSKLTKAQELGVTILDEDGLHALLAGSTE</sequence>
<dbReference type="KEGG" id="pacr:FXN63_10715"/>
<dbReference type="RefSeq" id="WP_148814685.1">
    <property type="nucleotide sequence ID" value="NZ_CP043046.1"/>
</dbReference>
<reference evidence="18 19" key="1">
    <citation type="submission" date="2019-08" db="EMBL/GenBank/DDBJ databases">
        <title>Amphibian skin-associated Pigmentiphaga: genome sequence and occurrence across geography and hosts.</title>
        <authorList>
            <person name="Bletz M.C."/>
            <person name="Bunk B."/>
            <person name="Sproeer C."/>
            <person name="Biwer P."/>
            <person name="Reiter S."/>
            <person name="Rabemananjara F.C.E."/>
            <person name="Schulz S."/>
            <person name="Overmann J."/>
            <person name="Vences M."/>
        </authorList>
    </citation>
    <scope>NUCLEOTIDE SEQUENCE [LARGE SCALE GENOMIC DNA]</scope>
    <source>
        <strain evidence="18 19">Mada1488</strain>
    </source>
</reference>
<dbReference type="PROSITE" id="PS50172">
    <property type="entry name" value="BRCT"/>
    <property type="match status" value="1"/>
</dbReference>
<dbReference type="Pfam" id="PF00533">
    <property type="entry name" value="BRCT"/>
    <property type="match status" value="1"/>
</dbReference>
<feature type="binding site" evidence="15">
    <location>
        <position position="122"/>
    </location>
    <ligand>
        <name>NAD(+)</name>
        <dbReference type="ChEBI" id="CHEBI:57540"/>
    </ligand>
</feature>
<comment type="function">
    <text evidence="1 15">DNA ligase that catalyzes the formation of phosphodiester linkages between 5'-phosphoryl and 3'-hydroxyl groups in double-stranded DNA using NAD as a coenzyme and as the energy source for the reaction. It is essential for DNA replication and repair of damaged DNA.</text>
</comment>
<feature type="binding site" evidence="15">
    <location>
        <position position="419"/>
    </location>
    <ligand>
        <name>Zn(2+)</name>
        <dbReference type="ChEBI" id="CHEBI:29105"/>
    </ligand>
</feature>
<dbReference type="InterPro" id="IPR004149">
    <property type="entry name" value="Znf_DNAligase_C4"/>
</dbReference>
<feature type="binding site" evidence="15">
    <location>
        <position position="181"/>
    </location>
    <ligand>
        <name>NAD(+)</name>
        <dbReference type="ChEBI" id="CHEBI:57540"/>
    </ligand>
</feature>
<dbReference type="NCBIfam" id="TIGR00575">
    <property type="entry name" value="dnlj"/>
    <property type="match status" value="1"/>
</dbReference>
<dbReference type="SMART" id="SM00292">
    <property type="entry name" value="BRCT"/>
    <property type="match status" value="1"/>
</dbReference>
<dbReference type="FunFam" id="1.10.150.20:FF:000006">
    <property type="entry name" value="DNA ligase"/>
    <property type="match status" value="1"/>
</dbReference>
<evidence type="ECO:0000313" key="19">
    <source>
        <dbReference type="Proteomes" id="UP000325161"/>
    </source>
</evidence>
<feature type="binding site" evidence="15">
    <location>
        <position position="416"/>
    </location>
    <ligand>
        <name>Zn(2+)</name>
        <dbReference type="ChEBI" id="CHEBI:29105"/>
    </ligand>
</feature>
<dbReference type="InterPro" id="IPR003583">
    <property type="entry name" value="Hlx-hairpin-Hlx_DNA-bd_motif"/>
</dbReference>
<dbReference type="Proteomes" id="UP000325161">
    <property type="component" value="Chromosome"/>
</dbReference>
<keyword evidence="8 15" id="KW-0862">Zinc</keyword>
<dbReference type="PIRSF" id="PIRSF001604">
    <property type="entry name" value="LigA"/>
    <property type="match status" value="1"/>
</dbReference>
<dbReference type="InterPro" id="IPR001357">
    <property type="entry name" value="BRCT_dom"/>
</dbReference>
<feature type="binding site" evidence="15">
    <location>
        <begin position="91"/>
        <end position="92"/>
    </location>
    <ligand>
        <name>NAD(+)</name>
        <dbReference type="ChEBI" id="CHEBI:57540"/>
    </ligand>
</feature>
<feature type="binding site" evidence="15">
    <location>
        <position position="298"/>
    </location>
    <ligand>
        <name>NAD(+)</name>
        <dbReference type="ChEBI" id="CHEBI:57540"/>
    </ligand>
</feature>
<dbReference type="InterPro" id="IPR013840">
    <property type="entry name" value="DNAligase_N"/>
</dbReference>
<dbReference type="EMBL" id="CP043046">
    <property type="protein sequence ID" value="QEI06258.1"/>
    <property type="molecule type" value="Genomic_DNA"/>
</dbReference>
<dbReference type="InterPro" id="IPR010994">
    <property type="entry name" value="RuvA_2-like"/>
</dbReference>
<dbReference type="GO" id="GO:0005829">
    <property type="term" value="C:cytosol"/>
    <property type="evidence" value="ECO:0007669"/>
    <property type="project" value="TreeGrafter"/>
</dbReference>
<dbReference type="SUPFAM" id="SSF50249">
    <property type="entry name" value="Nucleic acid-binding proteins"/>
    <property type="match status" value="1"/>
</dbReference>
<dbReference type="SMART" id="SM00532">
    <property type="entry name" value="LIGANc"/>
    <property type="match status" value="1"/>
</dbReference>
<dbReference type="Pfam" id="PF03120">
    <property type="entry name" value="OB_DNA_ligase"/>
    <property type="match status" value="1"/>
</dbReference>
<dbReference type="GO" id="GO:0046872">
    <property type="term" value="F:metal ion binding"/>
    <property type="evidence" value="ECO:0007669"/>
    <property type="project" value="UniProtKB-KW"/>
</dbReference>
<dbReference type="HAMAP" id="MF_01588">
    <property type="entry name" value="DNA_ligase_A"/>
    <property type="match status" value="1"/>
</dbReference>
<evidence type="ECO:0000256" key="9">
    <source>
        <dbReference type="ARBA" id="ARBA00022842"/>
    </source>
</evidence>
<dbReference type="PROSITE" id="PS01056">
    <property type="entry name" value="DNA_LIGASE_N2"/>
    <property type="match status" value="1"/>
</dbReference>
<dbReference type="Pfam" id="PF01653">
    <property type="entry name" value="DNA_ligase_aden"/>
    <property type="match status" value="1"/>
</dbReference>
<proteinExistence type="inferred from homology"/>
<feature type="binding site" evidence="15">
    <location>
        <begin position="42"/>
        <end position="46"/>
    </location>
    <ligand>
        <name>NAD(+)</name>
        <dbReference type="ChEBI" id="CHEBI:57540"/>
    </ligand>
</feature>
<comment type="similarity">
    <text evidence="14 15">Belongs to the NAD-dependent DNA ligase family. LigA subfamily.</text>
</comment>
<dbReference type="Pfam" id="PF03119">
    <property type="entry name" value="DNA_ligase_ZBD"/>
    <property type="match status" value="1"/>
</dbReference>
<evidence type="ECO:0000256" key="5">
    <source>
        <dbReference type="ARBA" id="ARBA00022705"/>
    </source>
</evidence>
<feature type="active site" description="N6-AMP-lysine intermediate" evidence="15">
    <location>
        <position position="124"/>
    </location>
</feature>
<keyword evidence="10 15" id="KW-0520">NAD</keyword>
<dbReference type="GO" id="GO:0006260">
    <property type="term" value="P:DNA replication"/>
    <property type="evidence" value="ECO:0007669"/>
    <property type="project" value="UniProtKB-KW"/>
</dbReference>
<feature type="binding site" evidence="15">
    <location>
        <position position="145"/>
    </location>
    <ligand>
        <name>NAD(+)</name>
        <dbReference type="ChEBI" id="CHEBI:57540"/>
    </ligand>
</feature>
<dbReference type="InterPro" id="IPR004150">
    <property type="entry name" value="NAD_DNA_ligase_OB"/>
</dbReference>
<keyword evidence="5 15" id="KW-0235">DNA replication</keyword>
<accession>A0A5C0AV83</accession>
<dbReference type="SUPFAM" id="SSF56091">
    <property type="entry name" value="DNA ligase/mRNA capping enzyme, catalytic domain"/>
    <property type="match status" value="1"/>
</dbReference>
<dbReference type="CDD" id="cd00114">
    <property type="entry name" value="LIGANc"/>
    <property type="match status" value="1"/>
</dbReference>
<evidence type="ECO:0000256" key="2">
    <source>
        <dbReference type="ARBA" id="ARBA00012722"/>
    </source>
</evidence>
<evidence type="ECO:0000256" key="4">
    <source>
        <dbReference type="ARBA" id="ARBA00022598"/>
    </source>
</evidence>
<name>A0A5C0AV83_9BURK</name>
<dbReference type="InterPro" id="IPR033136">
    <property type="entry name" value="DNA_ligase_CS"/>
</dbReference>
<dbReference type="SUPFAM" id="SSF47781">
    <property type="entry name" value="RuvA domain 2-like"/>
    <property type="match status" value="1"/>
</dbReference>
<feature type="domain" description="BRCT" evidence="17">
    <location>
        <begin position="602"/>
        <end position="683"/>
    </location>
</feature>
<gene>
    <name evidence="15 18" type="primary">ligA</name>
    <name evidence="18" type="ORF">FXN63_10715</name>
</gene>
<dbReference type="EC" id="6.5.1.2" evidence="2 15"/>
<evidence type="ECO:0000256" key="1">
    <source>
        <dbReference type="ARBA" id="ARBA00004067"/>
    </source>
</evidence>
<evidence type="ECO:0000259" key="17">
    <source>
        <dbReference type="PROSITE" id="PS50172"/>
    </source>
</evidence>
<dbReference type="FunFam" id="1.10.150.20:FF:000007">
    <property type="entry name" value="DNA ligase"/>
    <property type="match status" value="1"/>
</dbReference>
<dbReference type="SMART" id="SM00278">
    <property type="entry name" value="HhH1"/>
    <property type="match status" value="3"/>
</dbReference>
<keyword evidence="12 15" id="KW-0464">Manganese</keyword>
<dbReference type="PANTHER" id="PTHR23389:SF9">
    <property type="entry name" value="DNA LIGASE"/>
    <property type="match status" value="1"/>
</dbReference>
<evidence type="ECO:0000313" key="18">
    <source>
        <dbReference type="EMBL" id="QEI06258.1"/>
    </source>
</evidence>
<keyword evidence="7 15" id="KW-0227">DNA damage</keyword>
<evidence type="ECO:0000256" key="8">
    <source>
        <dbReference type="ARBA" id="ARBA00022833"/>
    </source>
</evidence>
<dbReference type="Gene3D" id="1.10.150.20">
    <property type="entry name" value="5' to 3' exonuclease, C-terminal subdomain"/>
    <property type="match status" value="2"/>
</dbReference>
<dbReference type="Pfam" id="PF12826">
    <property type="entry name" value="HHH_2"/>
    <property type="match status" value="1"/>
</dbReference>
<evidence type="ECO:0000256" key="14">
    <source>
        <dbReference type="ARBA" id="ARBA00060881"/>
    </source>
</evidence>
<evidence type="ECO:0000256" key="16">
    <source>
        <dbReference type="RuleBase" id="RU000618"/>
    </source>
</evidence>
<dbReference type="FunFam" id="3.30.470.30:FF:000001">
    <property type="entry name" value="DNA ligase"/>
    <property type="match status" value="1"/>
</dbReference>
<comment type="caution">
    <text evidence="15">Lacks conserved residue(s) required for the propagation of feature annotation.</text>
</comment>
<feature type="binding site" evidence="15">
    <location>
        <position position="440"/>
    </location>
    <ligand>
        <name>Zn(2+)</name>
        <dbReference type="ChEBI" id="CHEBI:29105"/>
    </ligand>
</feature>
<comment type="catalytic activity">
    <reaction evidence="13 15 16">
        <text>NAD(+) + (deoxyribonucleotide)n-3'-hydroxyl + 5'-phospho-(deoxyribonucleotide)m = (deoxyribonucleotide)n+m + AMP + beta-nicotinamide D-nucleotide.</text>
        <dbReference type="EC" id="6.5.1.2"/>
    </reaction>
</comment>
<dbReference type="InterPro" id="IPR013839">
    <property type="entry name" value="DNAligase_adenylation"/>
</dbReference>
<dbReference type="GO" id="GO:0003911">
    <property type="term" value="F:DNA ligase (NAD+) activity"/>
    <property type="evidence" value="ECO:0007669"/>
    <property type="project" value="UniProtKB-UniRule"/>
</dbReference>
<dbReference type="SUPFAM" id="SSF52113">
    <property type="entry name" value="BRCT domain"/>
    <property type="match status" value="1"/>
</dbReference>
<dbReference type="NCBIfam" id="NF005932">
    <property type="entry name" value="PRK07956.1"/>
    <property type="match status" value="1"/>
</dbReference>
<dbReference type="Gene3D" id="3.30.470.30">
    <property type="entry name" value="DNA ligase/mRNA capping enzyme"/>
    <property type="match status" value="1"/>
</dbReference>
<evidence type="ECO:0000256" key="12">
    <source>
        <dbReference type="ARBA" id="ARBA00023211"/>
    </source>
</evidence>
<dbReference type="InterPro" id="IPR001679">
    <property type="entry name" value="DNA_ligase"/>
</dbReference>
<organism evidence="18 19">
    <name type="scientific">Pigmentiphaga aceris</name>
    <dbReference type="NCBI Taxonomy" id="1940612"/>
    <lineage>
        <taxon>Bacteria</taxon>
        <taxon>Pseudomonadati</taxon>
        <taxon>Pseudomonadota</taxon>
        <taxon>Betaproteobacteria</taxon>
        <taxon>Burkholderiales</taxon>
        <taxon>Alcaligenaceae</taxon>
        <taxon>Pigmentiphaga</taxon>
    </lineage>
</organism>
<dbReference type="OrthoDB" id="9759736at2"/>